<name>A0A2N8UD38_9BASI</name>
<reference evidence="2 3" key="1">
    <citation type="submission" date="2017-02" db="EMBL/GenBank/DDBJ databases">
        <authorList>
            <person name="Peterson S.W."/>
        </authorList>
    </citation>
    <scope>NUCLEOTIDE SEQUENCE [LARGE SCALE GENOMIC DNA]</scope>
    <source>
        <strain evidence="2 3">SRS1_H2-8</strain>
    </source>
</reference>
<organism evidence="2 3">
    <name type="scientific">Sporisorium reilianum f. sp. reilianum</name>
    <dbReference type="NCBI Taxonomy" id="72559"/>
    <lineage>
        <taxon>Eukaryota</taxon>
        <taxon>Fungi</taxon>
        <taxon>Dikarya</taxon>
        <taxon>Basidiomycota</taxon>
        <taxon>Ustilaginomycotina</taxon>
        <taxon>Ustilaginomycetes</taxon>
        <taxon>Ustilaginales</taxon>
        <taxon>Ustilaginaceae</taxon>
        <taxon>Sporisorium</taxon>
    </lineage>
</organism>
<feature type="compositionally biased region" description="Basic and acidic residues" evidence="1">
    <location>
        <begin position="106"/>
        <end position="127"/>
    </location>
</feature>
<gene>
    <name evidence="2" type="ORF">SRS1_13425</name>
</gene>
<sequence>MITAPRYPAPARTDPQEPMLVVARIIITAIPLHRRTASTFSSASSSSTTSSTLSLEEKAPLLPASVKKASHTILNYGTMLKHARSESRKAQLKQSISRPISHESQWFEHAQDTREQEPEKQAEEMERSVGSIYSTRTWETEGEISRDAGAFEYDHVETSRSSVQTFASSERSYTFF</sequence>
<evidence type="ECO:0000313" key="3">
    <source>
        <dbReference type="Proteomes" id="UP000239563"/>
    </source>
</evidence>
<feature type="region of interest" description="Disordered" evidence="1">
    <location>
        <begin position="106"/>
        <end position="128"/>
    </location>
</feature>
<proteinExistence type="predicted"/>
<accession>A0A2N8UD38</accession>
<protein>
    <submittedName>
        <fullName evidence="2">Uncharacterized protein</fullName>
    </submittedName>
</protein>
<evidence type="ECO:0000313" key="2">
    <source>
        <dbReference type="EMBL" id="SJX62638.1"/>
    </source>
</evidence>
<evidence type="ECO:0000256" key="1">
    <source>
        <dbReference type="SAM" id="MobiDB-lite"/>
    </source>
</evidence>
<dbReference type="EMBL" id="LT795058">
    <property type="protein sequence ID" value="SJX62638.1"/>
    <property type="molecule type" value="Genomic_DNA"/>
</dbReference>
<dbReference type="Proteomes" id="UP000239563">
    <property type="component" value="Chromosome V"/>
</dbReference>
<dbReference type="AlphaFoldDB" id="A0A2N8UD38"/>